<dbReference type="Gene3D" id="1.20.58.390">
    <property type="entry name" value="Neurotransmitter-gated ion-channel transmembrane domain"/>
    <property type="match status" value="1"/>
</dbReference>
<protein>
    <submittedName>
        <fullName evidence="5">ABC transporter substrate-binding protein</fullName>
    </submittedName>
</protein>
<keyword evidence="3" id="KW-0472">Membrane</keyword>
<keyword evidence="3" id="KW-1133">Transmembrane helix</keyword>
<accession>A0A936ZPD4</accession>
<evidence type="ECO:0000313" key="6">
    <source>
        <dbReference type="Proteomes" id="UP000605848"/>
    </source>
</evidence>
<dbReference type="PANTHER" id="PTHR47151:SF2">
    <property type="entry name" value="AMINO ACID BINDING PROTEIN"/>
    <property type="match status" value="1"/>
</dbReference>
<dbReference type="PANTHER" id="PTHR47151">
    <property type="entry name" value="LEU/ILE/VAL-BINDING ABC TRANSPORTER SUBUNIT"/>
    <property type="match status" value="1"/>
</dbReference>
<dbReference type="Pfam" id="PF13458">
    <property type="entry name" value="Peripla_BP_6"/>
    <property type="match status" value="1"/>
</dbReference>
<gene>
    <name evidence="5" type="ORF">JKG68_30670</name>
</gene>
<name>A0A936ZPD4_9HYPH</name>
<proteinExistence type="inferred from homology"/>
<evidence type="ECO:0000256" key="3">
    <source>
        <dbReference type="SAM" id="Phobius"/>
    </source>
</evidence>
<sequence length="745" mass="81868">MSHLTRRVWAIIVGVSLALVLAVGSATLLWIGQSPICLAVATSITGPSSSAGLESFSAAKLYIDEVNRTGGVHGHPVELTVFDDASTADQARANVEPIAQSACIAVLGHYLSTASLAAGPGYKAARIPALTGTSFVDELTKDNPYYFRAQTTSSVQGRSIAEYLRHVLQTPAVHIVHSRDSFGRSFLDGFATGYEGQAYDIWSFDPDPGTRSASAQAVADALVRQPDQGVIVIGTGADNIPAVLTAIRRRGLTGPVVAAGGAGSEEFLQNFAHEPEETEQPGFFSHNLYASAPVIFDSAGAPAQAFAISYLNATGRHPGWIAAGANGAARLMIEAMRRARIQARSDSRDTDRERIRAELAKINRPETAVSGLNGLLYFDSHRDMPRPVRVGFFRLGRFVTAPQQLVLVEHPEAMDLKRHVQDEHVVSVGPRHYWRQRVVYSGIDIIRLNRIDVRQGTFNIDFFLWMRYAGEDEAPTRVEFPALLDRAAFDPTRPLESGKEDGLTYRLYRIAGDFKAGYDLRDYPFDVQQLDLRFRNTAEGRERIAYVVDTFGLRLAGDNGSSVSDASPYSGLQLWRYLQTRYFVTSLPSMSTLGKASAFGSVVRTEYAGFSASVVLQRDFAIFMLKTLLPLFLLAIVVFTTLFFPETLFRERTTIPVTAMLTSAVLLVSVNNQLGDVGYTVAIEILFYAFFGLCLMAMLTAFGHERLRSFGKVRLAHVLDRSTQVLYAGTALAIFGLFYWRYGMQ</sequence>
<dbReference type="InterPro" id="IPR028082">
    <property type="entry name" value="Peripla_BP_I"/>
</dbReference>
<dbReference type="InterPro" id="IPR038050">
    <property type="entry name" value="Neuro_actylchol_rec"/>
</dbReference>
<comment type="caution">
    <text evidence="5">The sequence shown here is derived from an EMBL/GenBank/DDBJ whole genome shotgun (WGS) entry which is preliminary data.</text>
</comment>
<keyword evidence="3" id="KW-0812">Transmembrane</keyword>
<dbReference type="InterPro" id="IPR028081">
    <property type="entry name" value="Leu-bd"/>
</dbReference>
<feature type="transmembrane region" description="Helical" evidence="3">
    <location>
        <begin position="725"/>
        <end position="742"/>
    </location>
</feature>
<dbReference type="Gene3D" id="3.40.50.2300">
    <property type="match status" value="2"/>
</dbReference>
<evidence type="ECO:0000256" key="2">
    <source>
        <dbReference type="ARBA" id="ARBA00022729"/>
    </source>
</evidence>
<dbReference type="Proteomes" id="UP000605848">
    <property type="component" value="Unassembled WGS sequence"/>
</dbReference>
<evidence type="ECO:0000259" key="4">
    <source>
        <dbReference type="Pfam" id="PF13458"/>
    </source>
</evidence>
<feature type="domain" description="Leucine-binding protein" evidence="4">
    <location>
        <begin position="36"/>
        <end position="363"/>
    </location>
</feature>
<dbReference type="SUPFAM" id="SSF53822">
    <property type="entry name" value="Periplasmic binding protein-like I"/>
    <property type="match status" value="1"/>
</dbReference>
<evidence type="ECO:0000313" key="5">
    <source>
        <dbReference type="EMBL" id="MBL0408248.1"/>
    </source>
</evidence>
<reference evidence="5" key="1">
    <citation type="submission" date="2021-01" db="EMBL/GenBank/DDBJ databases">
        <title>Microvirga sp.</title>
        <authorList>
            <person name="Kim M.K."/>
        </authorList>
    </citation>
    <scope>NUCLEOTIDE SEQUENCE</scope>
    <source>
        <strain evidence="5">5420S-16</strain>
    </source>
</reference>
<feature type="transmembrane region" description="Helical" evidence="3">
    <location>
        <begin position="685"/>
        <end position="704"/>
    </location>
</feature>
<dbReference type="AlphaFoldDB" id="A0A936ZPD4"/>
<dbReference type="RefSeq" id="WP_202066060.1">
    <property type="nucleotide sequence ID" value="NZ_JAEQMY010000171.1"/>
</dbReference>
<evidence type="ECO:0000256" key="1">
    <source>
        <dbReference type="ARBA" id="ARBA00010062"/>
    </source>
</evidence>
<keyword evidence="2" id="KW-0732">Signal</keyword>
<organism evidence="5 6">
    <name type="scientific">Microvirga aerilata</name>
    <dbReference type="NCBI Taxonomy" id="670292"/>
    <lineage>
        <taxon>Bacteria</taxon>
        <taxon>Pseudomonadati</taxon>
        <taxon>Pseudomonadota</taxon>
        <taxon>Alphaproteobacteria</taxon>
        <taxon>Hyphomicrobiales</taxon>
        <taxon>Methylobacteriaceae</taxon>
        <taxon>Microvirga</taxon>
    </lineage>
</organism>
<comment type="similarity">
    <text evidence="1">Belongs to the leucine-binding protein family.</text>
</comment>
<feature type="transmembrane region" description="Helical" evidence="3">
    <location>
        <begin position="620"/>
        <end position="643"/>
    </location>
</feature>
<dbReference type="EMBL" id="JAEQMY010000171">
    <property type="protein sequence ID" value="MBL0408248.1"/>
    <property type="molecule type" value="Genomic_DNA"/>
</dbReference>
<keyword evidence="6" id="KW-1185">Reference proteome</keyword>